<gene>
    <name evidence="2" type="ORF">HRI_000159900</name>
</gene>
<sequence>MMQPPGYEQGDKTRLVCKLNKALYGLKQAPRAWFDKLLTYLLSVGFSSSKSDSSLFVRSIGVRVVYLLVYFDDIIVTRCDSDEVQAVIDDLNKKDSLKDLGVLDYFLGIQVHYTGDGLMFSQKKYIGDLLQRCGLETANELPTSMVSNCHLSVFVGTPIENVTEYRSIVGALQYIVITRPDIAFDVNRVCQFMQVPLDTHFQAVKRNLVSWGCKKQDVVSRSTAEADYHAVTCAITEILWHQSFLRELCIPLDGLPTLWYDNSSVVVSANPVMHSKFKHVELDLYFVRENDMAGQLLVNEVPAYEQVADIMTKPLSAVMFYRFRHKLVVLSLTSAT</sequence>
<dbReference type="CDD" id="cd09272">
    <property type="entry name" value="RNase_HI_RT_Ty1"/>
    <property type="match status" value="1"/>
</dbReference>
<feature type="domain" description="Reverse transcriptase Ty1/copia-type" evidence="1">
    <location>
        <begin position="1"/>
        <end position="145"/>
    </location>
</feature>
<name>A0A9W7LHW3_HIBTR</name>
<organism evidence="2 3">
    <name type="scientific">Hibiscus trionum</name>
    <name type="common">Flower of an hour</name>
    <dbReference type="NCBI Taxonomy" id="183268"/>
    <lineage>
        <taxon>Eukaryota</taxon>
        <taxon>Viridiplantae</taxon>
        <taxon>Streptophyta</taxon>
        <taxon>Embryophyta</taxon>
        <taxon>Tracheophyta</taxon>
        <taxon>Spermatophyta</taxon>
        <taxon>Magnoliopsida</taxon>
        <taxon>eudicotyledons</taxon>
        <taxon>Gunneridae</taxon>
        <taxon>Pentapetalae</taxon>
        <taxon>rosids</taxon>
        <taxon>malvids</taxon>
        <taxon>Malvales</taxon>
        <taxon>Malvaceae</taxon>
        <taxon>Malvoideae</taxon>
        <taxon>Hibiscus</taxon>
    </lineage>
</organism>
<evidence type="ECO:0000259" key="1">
    <source>
        <dbReference type="Pfam" id="PF07727"/>
    </source>
</evidence>
<keyword evidence="2" id="KW-0418">Kinase</keyword>
<dbReference type="InterPro" id="IPR043502">
    <property type="entry name" value="DNA/RNA_pol_sf"/>
</dbReference>
<protein>
    <submittedName>
        <fullName evidence="2">Cysteine-rich RLK (RECEPTOR-like protein kinase) 8</fullName>
    </submittedName>
</protein>
<dbReference type="SUPFAM" id="SSF56672">
    <property type="entry name" value="DNA/RNA polymerases"/>
    <property type="match status" value="1"/>
</dbReference>
<comment type="caution">
    <text evidence="2">The sequence shown here is derived from an EMBL/GenBank/DDBJ whole genome shotgun (WGS) entry which is preliminary data.</text>
</comment>
<dbReference type="PANTHER" id="PTHR11439:SF467">
    <property type="entry name" value="INTEGRASE CATALYTIC DOMAIN-CONTAINING PROTEIN"/>
    <property type="match status" value="1"/>
</dbReference>
<evidence type="ECO:0000313" key="2">
    <source>
        <dbReference type="EMBL" id="GMI64907.1"/>
    </source>
</evidence>
<evidence type="ECO:0000313" key="3">
    <source>
        <dbReference type="Proteomes" id="UP001165190"/>
    </source>
</evidence>
<reference evidence="2" key="1">
    <citation type="submission" date="2023-05" db="EMBL/GenBank/DDBJ databases">
        <title>Genome and transcriptome analyses reveal genes involved in the formation of fine ridges on petal epidermal cells in Hibiscus trionum.</title>
        <authorList>
            <person name="Koshimizu S."/>
            <person name="Masuda S."/>
            <person name="Ishii T."/>
            <person name="Shirasu K."/>
            <person name="Hoshino A."/>
            <person name="Arita M."/>
        </authorList>
    </citation>
    <scope>NUCLEOTIDE SEQUENCE</scope>
    <source>
        <strain evidence="2">Hamamatsu line</strain>
    </source>
</reference>
<dbReference type="EMBL" id="BSYR01000003">
    <property type="protein sequence ID" value="GMI64907.1"/>
    <property type="molecule type" value="Genomic_DNA"/>
</dbReference>
<dbReference type="OrthoDB" id="414945at2759"/>
<accession>A0A9W7LHW3</accession>
<keyword evidence="2" id="KW-0808">Transferase</keyword>
<dbReference type="PANTHER" id="PTHR11439">
    <property type="entry name" value="GAG-POL-RELATED RETROTRANSPOSON"/>
    <property type="match status" value="1"/>
</dbReference>
<dbReference type="Pfam" id="PF07727">
    <property type="entry name" value="RVT_2"/>
    <property type="match status" value="1"/>
</dbReference>
<dbReference type="AlphaFoldDB" id="A0A9W7LHW3"/>
<dbReference type="GO" id="GO:0016301">
    <property type="term" value="F:kinase activity"/>
    <property type="evidence" value="ECO:0007669"/>
    <property type="project" value="UniProtKB-KW"/>
</dbReference>
<keyword evidence="3" id="KW-1185">Reference proteome</keyword>
<proteinExistence type="predicted"/>
<dbReference type="Proteomes" id="UP001165190">
    <property type="component" value="Unassembled WGS sequence"/>
</dbReference>
<dbReference type="InterPro" id="IPR013103">
    <property type="entry name" value="RVT_2"/>
</dbReference>